<dbReference type="GeneTree" id="ENSGT01120000271858"/>
<accession>A0A3B1J104</accession>
<feature type="domain" description="AIG1-type G" evidence="5">
    <location>
        <begin position="13"/>
        <end position="212"/>
    </location>
</feature>
<evidence type="ECO:0000256" key="1">
    <source>
        <dbReference type="ARBA" id="ARBA00008535"/>
    </source>
</evidence>
<dbReference type="InParanoid" id="A0A3B1J104"/>
<organism evidence="6 7">
    <name type="scientific">Astyanax mexicanus</name>
    <name type="common">Blind cave fish</name>
    <name type="synonym">Astyanax fasciatus mexicanus</name>
    <dbReference type="NCBI Taxonomy" id="7994"/>
    <lineage>
        <taxon>Eukaryota</taxon>
        <taxon>Metazoa</taxon>
        <taxon>Chordata</taxon>
        <taxon>Craniata</taxon>
        <taxon>Vertebrata</taxon>
        <taxon>Euteleostomi</taxon>
        <taxon>Actinopterygii</taxon>
        <taxon>Neopterygii</taxon>
        <taxon>Teleostei</taxon>
        <taxon>Ostariophysi</taxon>
        <taxon>Characiformes</taxon>
        <taxon>Characoidei</taxon>
        <taxon>Acestrorhamphidae</taxon>
        <taxon>Acestrorhamphinae</taxon>
        <taxon>Astyanax</taxon>
    </lineage>
</organism>
<keyword evidence="2" id="KW-0547">Nucleotide-binding</keyword>
<evidence type="ECO:0000313" key="7">
    <source>
        <dbReference type="Proteomes" id="UP000018467"/>
    </source>
</evidence>
<sequence length="292" mass="33589">MFKRHQQTSIPKGPSLRIVMIGKSGVGKSALGNTILGRNAFESRPTANSVTITCQREKVYDTREIYITDTPGILHTIKPTEIIKKEIVKCIQVSAPGHHVFLLVMQIGRFTTEEQSAVRALQEIFGDEASKYMIVVFTHGDALREMSIEEYVRTGHSKRRKVIESCGGRYIVFNNKNMKDREQVRNLFVKIDEMVSANGGSYFTQEMYEEAEQKIQERKMARELAECQAYELSFIPDLHQKIVAFQQLLTNNLDQTQNEPYQTQNEPYQTQNEPYQTQEELDQNQDDLDPTQ</sequence>
<reference evidence="7" key="2">
    <citation type="journal article" date="2014" name="Nat. Commun.">
        <title>The cavefish genome reveals candidate genes for eye loss.</title>
        <authorList>
            <person name="McGaugh S.E."/>
            <person name="Gross J.B."/>
            <person name="Aken B."/>
            <person name="Blin M."/>
            <person name="Borowsky R."/>
            <person name="Chalopin D."/>
            <person name="Hinaux H."/>
            <person name="Jeffery W.R."/>
            <person name="Keene A."/>
            <person name="Ma L."/>
            <person name="Minx P."/>
            <person name="Murphy D."/>
            <person name="O'Quin K.E."/>
            <person name="Retaux S."/>
            <person name="Rohner N."/>
            <person name="Searle S.M."/>
            <person name="Stahl B.A."/>
            <person name="Tabin C."/>
            <person name="Volff J.N."/>
            <person name="Yoshizawa M."/>
            <person name="Warren W.C."/>
        </authorList>
    </citation>
    <scope>NUCLEOTIDE SEQUENCE [LARGE SCALE GENOMIC DNA]</scope>
    <source>
        <strain evidence="7">female</strain>
    </source>
</reference>
<dbReference type="Ensembl" id="ENSAMXT00000052609.1">
    <property type="protein sequence ID" value="ENSAMXP00000035952.1"/>
    <property type="gene ID" value="ENSAMXG00000039735.1"/>
</dbReference>
<dbReference type="STRING" id="7994.ENSAMXP00000035952"/>
<keyword evidence="7" id="KW-1185">Reference proteome</keyword>
<dbReference type="Pfam" id="PF04548">
    <property type="entry name" value="AIG1"/>
    <property type="match status" value="1"/>
</dbReference>
<dbReference type="PANTHER" id="PTHR10903:SF112">
    <property type="entry name" value="SI:CH211-113E8.5"/>
    <property type="match status" value="1"/>
</dbReference>
<dbReference type="Gene3D" id="3.40.50.300">
    <property type="entry name" value="P-loop containing nucleotide triphosphate hydrolases"/>
    <property type="match status" value="1"/>
</dbReference>
<dbReference type="FunFam" id="3.40.50.300:FF:000366">
    <property type="entry name" value="GTPase, IMAP family member 2"/>
    <property type="match status" value="1"/>
</dbReference>
<dbReference type="InterPro" id="IPR006703">
    <property type="entry name" value="G_AIG1"/>
</dbReference>
<evidence type="ECO:0000256" key="4">
    <source>
        <dbReference type="SAM" id="MobiDB-lite"/>
    </source>
</evidence>
<dbReference type="InterPro" id="IPR027417">
    <property type="entry name" value="P-loop_NTPase"/>
</dbReference>
<reference evidence="6" key="4">
    <citation type="submission" date="2025-09" db="UniProtKB">
        <authorList>
            <consortium name="Ensembl"/>
        </authorList>
    </citation>
    <scope>IDENTIFICATION</scope>
</reference>
<reference evidence="6" key="3">
    <citation type="submission" date="2025-08" db="UniProtKB">
        <authorList>
            <consortium name="Ensembl"/>
        </authorList>
    </citation>
    <scope>IDENTIFICATION</scope>
</reference>
<evidence type="ECO:0000256" key="2">
    <source>
        <dbReference type="ARBA" id="ARBA00022741"/>
    </source>
</evidence>
<evidence type="ECO:0000256" key="3">
    <source>
        <dbReference type="ARBA" id="ARBA00023134"/>
    </source>
</evidence>
<dbReference type="PANTHER" id="PTHR10903">
    <property type="entry name" value="GTPASE, IMAP FAMILY MEMBER-RELATED"/>
    <property type="match status" value="1"/>
</dbReference>
<name>A0A3B1J104_ASTMX</name>
<dbReference type="GO" id="GO:0005525">
    <property type="term" value="F:GTP binding"/>
    <property type="evidence" value="ECO:0007669"/>
    <property type="project" value="UniProtKB-KW"/>
</dbReference>
<dbReference type="Proteomes" id="UP000018467">
    <property type="component" value="Unassembled WGS sequence"/>
</dbReference>
<dbReference type="InterPro" id="IPR045058">
    <property type="entry name" value="GIMA/IAN/Toc"/>
</dbReference>
<protein>
    <submittedName>
        <fullName evidence="6">GTPase IMAP family member 4-like</fullName>
    </submittedName>
</protein>
<feature type="compositionally biased region" description="Acidic residues" evidence="4">
    <location>
        <begin position="279"/>
        <end position="292"/>
    </location>
</feature>
<evidence type="ECO:0000313" key="6">
    <source>
        <dbReference type="Ensembl" id="ENSAMXP00000035952.1"/>
    </source>
</evidence>
<dbReference type="AlphaFoldDB" id="A0A3B1J104"/>
<feature type="region of interest" description="Disordered" evidence="4">
    <location>
        <begin position="258"/>
        <end position="292"/>
    </location>
</feature>
<dbReference type="Bgee" id="ENSAMXG00000039735">
    <property type="expression patterns" value="Expressed in pharyngeal gill"/>
</dbReference>
<dbReference type="PROSITE" id="PS51720">
    <property type="entry name" value="G_AIG1"/>
    <property type="match status" value="1"/>
</dbReference>
<reference evidence="7" key="1">
    <citation type="submission" date="2013-03" db="EMBL/GenBank/DDBJ databases">
        <authorList>
            <person name="Jeffery W."/>
            <person name="Warren W."/>
            <person name="Wilson R.K."/>
        </authorList>
    </citation>
    <scope>NUCLEOTIDE SEQUENCE</scope>
    <source>
        <strain evidence="7">female</strain>
    </source>
</reference>
<comment type="similarity">
    <text evidence="1">Belongs to the TRAFAC class TrmE-Era-EngA-EngB-Septin-like GTPase superfamily. AIG1/Toc34/Toc159-like paraseptin GTPase family. IAN subfamily.</text>
</comment>
<feature type="compositionally biased region" description="Polar residues" evidence="4">
    <location>
        <begin position="259"/>
        <end position="275"/>
    </location>
</feature>
<keyword evidence="3" id="KW-0342">GTP-binding</keyword>
<dbReference type="SUPFAM" id="SSF52540">
    <property type="entry name" value="P-loop containing nucleoside triphosphate hydrolases"/>
    <property type="match status" value="1"/>
</dbReference>
<evidence type="ECO:0000259" key="5">
    <source>
        <dbReference type="PROSITE" id="PS51720"/>
    </source>
</evidence>
<proteinExistence type="inferred from homology"/>
<dbReference type="CDD" id="cd01852">
    <property type="entry name" value="AIG1"/>
    <property type="match status" value="1"/>
</dbReference>